<evidence type="ECO:0000256" key="5">
    <source>
        <dbReference type="ARBA" id="ARBA00022692"/>
    </source>
</evidence>
<dbReference type="InterPro" id="IPR036874">
    <property type="entry name" value="Carbonic_anhydrase_sf"/>
</dbReference>
<dbReference type="InterPro" id="IPR015892">
    <property type="entry name" value="Carbonic_anhydrase_CS"/>
</dbReference>
<keyword evidence="6 13" id="KW-0479">Metal-binding</keyword>
<dbReference type="EC" id="4.2.1.1" evidence="3"/>
<dbReference type="GO" id="GO:0008270">
    <property type="term" value="F:zinc ion binding"/>
    <property type="evidence" value="ECO:0007669"/>
    <property type="project" value="InterPro"/>
</dbReference>
<keyword evidence="7 13" id="KW-0862">Zinc</keyword>
<dbReference type="PROSITE" id="PS00704">
    <property type="entry name" value="PROK_CO2_ANHYDRASE_1"/>
    <property type="match status" value="1"/>
</dbReference>
<evidence type="ECO:0000256" key="7">
    <source>
        <dbReference type="ARBA" id="ARBA00022833"/>
    </source>
</evidence>
<accession>A0A087SHD4</accession>
<reference evidence="18" key="4">
    <citation type="submission" date="2018-11" db="EMBL/GenBank/DDBJ databases">
        <title>Characterization of plant carbon substrate utilization by Auxenochlorella protothecoides.</title>
        <authorList>
            <person name="Vogler B.W."/>
            <person name="Starkenburg S.R."/>
            <person name="Sudasinghe N."/>
            <person name="Schambach J.Y."/>
            <person name="Rollin J.A."/>
            <person name="Pattathil S."/>
            <person name="Barry A.N."/>
        </authorList>
    </citation>
    <scope>NUCLEOTIDE SEQUENCE [LARGE SCALE GENOMIC DNA]</scope>
    <source>
        <strain evidence="18">UTEX 25</strain>
    </source>
</reference>
<dbReference type="SMART" id="SM00724">
    <property type="entry name" value="TLC"/>
    <property type="match status" value="1"/>
</dbReference>
<sequence length="459" mass="50730">MHCVARKWSEEQKKAEPTFFSKLANIQTPQWLWIGCSDSRVPANQLMGLGPGEVFVQRNVGNLVTHKDMNAMSCLEYAVTALKVKHIIVCGHHNCGAVKGALTMPNRQQGLVNLWIQDIRDTRDRHALILKQFKGDEQVNKLAELNVLRQVFNICSSPIVQAAWEDGQHLSVHGVIYALNDGLLQLADELPAMDGLGVLERALAPPEVWLASLGSQWSSLPSFILFFGVLFAFALVAWKFGASLSWDQAALLGSCTMSSVHAVWCCVAAWPELAKLRHVQLDAVNTPSQSQLAQFSLAYMVADVLFYLVPFTPGDFMFLVHHCISGFYVLGTLCTGVGAVSSMIMFFLGEVTSPLLNAFTFMGTLRQRSRTCFKLYEYLSPSFTAAFVLMRTLLGVPLISWFLYTLIARSPAIPLSWRIPMAACVLVGITGSQAWSAKLLAGPWARLRATWELGTAKMD</sequence>
<dbReference type="SUPFAM" id="SSF53056">
    <property type="entry name" value="beta-carbonic anhydrase, cab"/>
    <property type="match status" value="1"/>
</dbReference>
<keyword evidence="10" id="KW-0456">Lyase</keyword>
<evidence type="ECO:0000256" key="3">
    <source>
        <dbReference type="ARBA" id="ARBA00012925"/>
    </source>
</evidence>
<evidence type="ECO:0000256" key="12">
    <source>
        <dbReference type="ARBA" id="ARBA00048348"/>
    </source>
</evidence>
<evidence type="ECO:0000256" key="13">
    <source>
        <dbReference type="PIRSR" id="PIRSR601765-1"/>
    </source>
</evidence>
<feature type="transmembrane region" description="Helical" evidence="15">
    <location>
        <begin position="291"/>
        <end position="309"/>
    </location>
</feature>
<feature type="transmembrane region" description="Helical" evidence="15">
    <location>
        <begin position="316"/>
        <end position="338"/>
    </location>
</feature>
<reference evidence="20" key="2">
    <citation type="journal article" date="2018" name="Algal Res.">
        <title>Characterization of plant carbon substrate utilization by Auxenochlorella protothecoides.</title>
        <authorList>
            <person name="Vogler B.W."/>
            <person name="Starkenburg S.R."/>
            <person name="Sudasinghe N."/>
            <person name="Schambach J.Y."/>
            <person name="Rollin J.A."/>
            <person name="Pattathil S."/>
            <person name="Barry A.N."/>
        </authorList>
    </citation>
    <scope>NUCLEOTIDE SEQUENCE [LARGE SCALE GENOMIC DNA]</scope>
    <source>
        <strain evidence="20">UTEX 25</strain>
    </source>
</reference>
<feature type="transmembrane region" description="Helical" evidence="15">
    <location>
        <begin position="250"/>
        <end position="271"/>
    </location>
</feature>
<evidence type="ECO:0000256" key="9">
    <source>
        <dbReference type="ARBA" id="ARBA00023136"/>
    </source>
</evidence>
<dbReference type="Proteomes" id="UP000279271">
    <property type="component" value="Unassembled WGS sequence"/>
</dbReference>
<evidence type="ECO:0000256" key="15">
    <source>
        <dbReference type="SAM" id="Phobius"/>
    </source>
</evidence>
<feature type="domain" description="TLC" evidence="16">
    <location>
        <begin position="247"/>
        <end position="430"/>
    </location>
</feature>
<dbReference type="SMART" id="SM00947">
    <property type="entry name" value="Pro_CA"/>
    <property type="match status" value="1"/>
</dbReference>
<dbReference type="InterPro" id="IPR001765">
    <property type="entry name" value="Carbonic_anhydrase"/>
</dbReference>
<feature type="transmembrane region" description="Helical" evidence="15">
    <location>
        <begin position="386"/>
        <end position="407"/>
    </location>
</feature>
<gene>
    <name evidence="18" type="ORF">APUTEX25_003914</name>
    <name evidence="17" type="ORF">F751_6094</name>
</gene>
<dbReference type="Proteomes" id="UP000028924">
    <property type="component" value="Unassembled WGS sequence"/>
</dbReference>
<evidence type="ECO:0000256" key="6">
    <source>
        <dbReference type="ARBA" id="ARBA00022723"/>
    </source>
</evidence>
<keyword evidence="5 14" id="KW-0812">Transmembrane</keyword>
<keyword evidence="19" id="KW-1185">Reference proteome</keyword>
<keyword evidence="9 14" id="KW-0472">Membrane</keyword>
<evidence type="ECO:0000313" key="18">
    <source>
        <dbReference type="EMBL" id="RMZ53775.1"/>
    </source>
</evidence>
<evidence type="ECO:0000256" key="4">
    <source>
        <dbReference type="ARBA" id="ARBA00014628"/>
    </source>
</evidence>
<keyword evidence="8 15" id="KW-1133">Transmembrane helix</keyword>
<dbReference type="GO" id="GO:0015976">
    <property type="term" value="P:carbon utilization"/>
    <property type="evidence" value="ECO:0007669"/>
    <property type="project" value="InterPro"/>
</dbReference>
<name>A0A087SHD4_AUXPR</name>
<dbReference type="PROSITE" id="PS50922">
    <property type="entry name" value="TLC"/>
    <property type="match status" value="1"/>
</dbReference>
<dbReference type="InterPro" id="IPR006634">
    <property type="entry name" value="TLC-dom"/>
</dbReference>
<feature type="binding site" evidence="13">
    <location>
        <position position="36"/>
    </location>
    <ligand>
        <name>Zn(2+)</name>
        <dbReference type="ChEBI" id="CHEBI:29105"/>
    </ligand>
</feature>
<evidence type="ECO:0000256" key="2">
    <source>
        <dbReference type="ARBA" id="ARBA00006217"/>
    </source>
</evidence>
<dbReference type="AlphaFoldDB" id="A0A087SHD4"/>
<dbReference type="GO" id="GO:0004089">
    <property type="term" value="F:carbonate dehydratase activity"/>
    <property type="evidence" value="ECO:0007669"/>
    <property type="project" value="UniProtKB-EC"/>
</dbReference>
<feature type="binding site" evidence="13">
    <location>
        <position position="38"/>
    </location>
    <ligand>
        <name>Zn(2+)</name>
        <dbReference type="ChEBI" id="CHEBI:29105"/>
    </ligand>
</feature>
<comment type="catalytic activity">
    <reaction evidence="12">
        <text>hydrogencarbonate + H(+) = CO2 + H2O</text>
        <dbReference type="Rhea" id="RHEA:10748"/>
        <dbReference type="ChEBI" id="CHEBI:15377"/>
        <dbReference type="ChEBI" id="CHEBI:15378"/>
        <dbReference type="ChEBI" id="CHEBI:16526"/>
        <dbReference type="ChEBI" id="CHEBI:17544"/>
        <dbReference type="EC" id="4.2.1.1"/>
    </reaction>
</comment>
<feature type="transmembrane region" description="Helical" evidence="15">
    <location>
        <begin position="220"/>
        <end position="238"/>
    </location>
</feature>
<dbReference type="FunFam" id="3.40.1050.10:FF:000001">
    <property type="entry name" value="Carbonic anhydrase"/>
    <property type="match status" value="1"/>
</dbReference>
<protein>
    <recommendedName>
        <fullName evidence="4">Carbonic anhydrase</fullName>
        <ecNumber evidence="3">4.2.1.1</ecNumber>
    </recommendedName>
    <alternativeName>
        <fullName evidence="11">Carbonate dehydratase</fullName>
    </alternativeName>
</protein>
<dbReference type="RefSeq" id="XP_011398029.1">
    <property type="nucleotide sequence ID" value="XM_011399727.1"/>
</dbReference>
<dbReference type="GeneID" id="23617485"/>
<dbReference type="Gene3D" id="3.40.1050.10">
    <property type="entry name" value="Carbonic anhydrase"/>
    <property type="match status" value="1"/>
</dbReference>
<feature type="transmembrane region" description="Helical" evidence="15">
    <location>
        <begin position="419"/>
        <end position="441"/>
    </location>
</feature>
<reference evidence="17 19" key="1">
    <citation type="journal article" date="2014" name="BMC Genomics">
        <title>Oil accumulation mechanisms of the oleaginous microalga Chlorella protothecoides revealed through its genome, transcriptomes, and proteomes.</title>
        <authorList>
            <person name="Gao C."/>
            <person name="Wang Y."/>
            <person name="Shen Y."/>
            <person name="Yan D."/>
            <person name="He X."/>
            <person name="Dai J."/>
            <person name="Wu Q."/>
        </authorList>
    </citation>
    <scope>NUCLEOTIDE SEQUENCE [LARGE SCALE GENOMIC DNA]</scope>
    <source>
        <strain evidence="17 19">0710</strain>
    </source>
</reference>
<dbReference type="eggNOG" id="KOG1578">
    <property type="taxonomic scope" value="Eukaryota"/>
</dbReference>
<comment type="subcellular location">
    <subcellularLocation>
        <location evidence="1">Membrane</location>
        <topology evidence="1">Multi-pass membrane protein</topology>
    </subcellularLocation>
</comment>
<evidence type="ECO:0000313" key="17">
    <source>
        <dbReference type="EMBL" id="KFM25138.1"/>
    </source>
</evidence>
<dbReference type="OrthoDB" id="10248475at2759"/>
<dbReference type="GO" id="GO:0016020">
    <property type="term" value="C:membrane"/>
    <property type="evidence" value="ECO:0007669"/>
    <property type="project" value="UniProtKB-SubCell"/>
</dbReference>
<organism evidence="17 19">
    <name type="scientific">Auxenochlorella protothecoides</name>
    <name type="common">Green microalga</name>
    <name type="synonym">Chlorella protothecoides</name>
    <dbReference type="NCBI Taxonomy" id="3075"/>
    <lineage>
        <taxon>Eukaryota</taxon>
        <taxon>Viridiplantae</taxon>
        <taxon>Chlorophyta</taxon>
        <taxon>core chlorophytes</taxon>
        <taxon>Trebouxiophyceae</taxon>
        <taxon>Chlorellales</taxon>
        <taxon>Chlorellaceae</taxon>
        <taxon>Auxenochlorella</taxon>
    </lineage>
</organism>
<evidence type="ECO:0000256" key="8">
    <source>
        <dbReference type="ARBA" id="ARBA00022989"/>
    </source>
</evidence>
<dbReference type="EMBL" id="QOKY01000195">
    <property type="protein sequence ID" value="RMZ53775.1"/>
    <property type="molecule type" value="Genomic_DNA"/>
</dbReference>
<proteinExistence type="inferred from homology"/>
<dbReference type="CDD" id="cd00883">
    <property type="entry name" value="beta_CA_cladeA"/>
    <property type="match status" value="1"/>
</dbReference>
<evidence type="ECO:0000259" key="16">
    <source>
        <dbReference type="PROSITE" id="PS50922"/>
    </source>
</evidence>
<dbReference type="STRING" id="3075.A0A087SHD4"/>
<dbReference type="Pfam" id="PF00484">
    <property type="entry name" value="Pro_CA"/>
    <property type="match status" value="1"/>
</dbReference>
<reference evidence="18" key="3">
    <citation type="submission" date="2018-10" db="EMBL/GenBank/DDBJ databases">
        <authorList>
            <person name="Hovde B."/>
            <person name="Zhang X."/>
        </authorList>
    </citation>
    <scope>NUCLEOTIDE SEQUENCE [LARGE SCALE GENOMIC DNA]</scope>
    <source>
        <strain evidence="18">UTEX 25</strain>
    </source>
</reference>
<feature type="binding site" evidence="13">
    <location>
        <position position="95"/>
    </location>
    <ligand>
        <name>Zn(2+)</name>
        <dbReference type="ChEBI" id="CHEBI:29105"/>
    </ligand>
</feature>
<dbReference type="KEGG" id="apro:F751_6094"/>
<evidence type="ECO:0000313" key="20">
    <source>
        <dbReference type="Proteomes" id="UP000279271"/>
    </source>
</evidence>
<dbReference type="PANTHER" id="PTHR11002:SF76">
    <property type="entry name" value="CARBONIC ANHYDRASE"/>
    <property type="match status" value="1"/>
</dbReference>
<evidence type="ECO:0000313" key="19">
    <source>
        <dbReference type="Proteomes" id="UP000028924"/>
    </source>
</evidence>
<dbReference type="EMBL" id="KL662112">
    <property type="protein sequence ID" value="KFM25138.1"/>
    <property type="molecule type" value="Genomic_DNA"/>
</dbReference>
<comment type="cofactor">
    <cofactor evidence="13">
        <name>Zn(2+)</name>
        <dbReference type="ChEBI" id="CHEBI:29105"/>
    </cofactor>
    <text evidence="13">Binds 1 zinc ion per subunit.</text>
</comment>
<dbReference type="PROSITE" id="PS00705">
    <property type="entry name" value="PROK_CO2_ANHYDRASE_2"/>
    <property type="match status" value="1"/>
</dbReference>
<feature type="binding site" evidence="13">
    <location>
        <position position="92"/>
    </location>
    <ligand>
        <name>Zn(2+)</name>
        <dbReference type="ChEBI" id="CHEBI:29105"/>
    </ligand>
</feature>
<evidence type="ECO:0000256" key="10">
    <source>
        <dbReference type="ARBA" id="ARBA00023239"/>
    </source>
</evidence>
<evidence type="ECO:0000256" key="11">
    <source>
        <dbReference type="ARBA" id="ARBA00031969"/>
    </source>
</evidence>
<evidence type="ECO:0000256" key="14">
    <source>
        <dbReference type="PROSITE-ProRule" id="PRU00205"/>
    </source>
</evidence>
<comment type="similarity">
    <text evidence="2">Belongs to the beta-class carbonic anhydrase family.</text>
</comment>
<evidence type="ECO:0000256" key="1">
    <source>
        <dbReference type="ARBA" id="ARBA00004141"/>
    </source>
</evidence>
<dbReference type="PANTHER" id="PTHR11002">
    <property type="entry name" value="CARBONIC ANHYDRASE"/>
    <property type="match status" value="1"/>
</dbReference>